<dbReference type="InterPro" id="IPR043128">
    <property type="entry name" value="Rev_trsase/Diguanyl_cyclase"/>
</dbReference>
<dbReference type="InterPro" id="IPR001667">
    <property type="entry name" value="DDH_dom"/>
</dbReference>
<keyword evidence="1" id="KW-0472">Membrane</keyword>
<evidence type="ECO:0000313" key="3">
    <source>
        <dbReference type="EMBL" id="TDO21132.1"/>
    </source>
</evidence>
<dbReference type="InterPro" id="IPR038763">
    <property type="entry name" value="DHH_sf"/>
</dbReference>
<dbReference type="Pfam" id="PF24898">
    <property type="entry name" value="GGDEF_GdpP"/>
    <property type="match status" value="1"/>
</dbReference>
<feature type="transmembrane region" description="Helical" evidence="1">
    <location>
        <begin position="7"/>
        <end position="29"/>
    </location>
</feature>
<reference evidence="3 4" key="1">
    <citation type="submission" date="2019-03" db="EMBL/GenBank/DDBJ databases">
        <title>Genomic Encyclopedia of Archaeal and Bacterial Type Strains, Phase II (KMG-II): from individual species to whole genera.</title>
        <authorList>
            <person name="Goeker M."/>
        </authorList>
    </citation>
    <scope>NUCLEOTIDE SEQUENCE [LARGE SCALE GENOMIC DNA]</scope>
    <source>
        <strain evidence="3 4">ATCC 700618</strain>
    </source>
</reference>
<dbReference type="PIRSF" id="PIRSF026583">
    <property type="entry name" value="YybT"/>
    <property type="match status" value="1"/>
</dbReference>
<dbReference type="GO" id="GO:0003676">
    <property type="term" value="F:nucleic acid binding"/>
    <property type="evidence" value="ECO:0007669"/>
    <property type="project" value="InterPro"/>
</dbReference>
<dbReference type="PANTHER" id="PTHR47618">
    <property type="entry name" value="BIFUNCTIONAL OLIGORIBONUCLEASE AND PAP PHOSPHATASE NRNA"/>
    <property type="match status" value="1"/>
</dbReference>
<organism evidence="3 4">
    <name type="scientific">Mycoplasma testudineum</name>
    <dbReference type="NCBI Taxonomy" id="244584"/>
    <lineage>
        <taxon>Bacteria</taxon>
        <taxon>Bacillati</taxon>
        <taxon>Mycoplasmatota</taxon>
        <taxon>Mollicutes</taxon>
        <taxon>Mycoplasmataceae</taxon>
        <taxon>Mycoplasma</taxon>
    </lineage>
</organism>
<dbReference type="AlphaFoldDB" id="A0A4R6IG57"/>
<dbReference type="Gene3D" id="3.30.70.270">
    <property type="match status" value="1"/>
</dbReference>
<dbReference type="Gene3D" id="3.10.310.30">
    <property type="match status" value="1"/>
</dbReference>
<dbReference type="PANTHER" id="PTHR47618:SF2">
    <property type="entry name" value="CYCLIC-DI-AMP PHOSPHODIESTERASE GDPP"/>
    <property type="match status" value="1"/>
</dbReference>
<dbReference type="InterPro" id="IPR000160">
    <property type="entry name" value="GGDEF_dom"/>
</dbReference>
<dbReference type="OrthoDB" id="9759476at2"/>
<keyword evidence="1" id="KW-1133">Transmembrane helix</keyword>
<dbReference type="SUPFAM" id="SSF64182">
    <property type="entry name" value="DHH phosphoesterases"/>
    <property type="match status" value="1"/>
</dbReference>
<dbReference type="InterPro" id="IPR003156">
    <property type="entry name" value="DHHA1_dom"/>
</dbReference>
<dbReference type="InterPro" id="IPR051319">
    <property type="entry name" value="Oligoribo/pAp-PDE_c-di-AMP_PDE"/>
</dbReference>
<gene>
    <name evidence="3" type="ORF">EI74_0152</name>
</gene>
<dbReference type="Pfam" id="PF01368">
    <property type="entry name" value="DHH"/>
    <property type="match status" value="1"/>
</dbReference>
<dbReference type="InterPro" id="IPR014528">
    <property type="entry name" value="GdpP/PdeA"/>
</dbReference>
<accession>A0A4R6IG57</accession>
<proteinExistence type="predicted"/>
<keyword evidence="4" id="KW-1185">Reference proteome</keyword>
<feature type="transmembrane region" description="Helical" evidence="1">
    <location>
        <begin position="35"/>
        <end position="59"/>
    </location>
</feature>
<name>A0A4R6IG57_9MOLU</name>
<dbReference type="RefSeq" id="WP_094254356.1">
    <property type="nucleotide sequence ID" value="NZ_NNCE01000001.1"/>
</dbReference>
<dbReference type="EMBL" id="SNWN01000009">
    <property type="protein sequence ID" value="TDO21132.1"/>
    <property type="molecule type" value="Genomic_DNA"/>
</dbReference>
<evidence type="ECO:0000259" key="2">
    <source>
        <dbReference type="PROSITE" id="PS50887"/>
    </source>
</evidence>
<evidence type="ECO:0000313" key="4">
    <source>
        <dbReference type="Proteomes" id="UP000295518"/>
    </source>
</evidence>
<feature type="domain" description="GGDEF" evidence="2">
    <location>
        <begin position="179"/>
        <end position="308"/>
    </location>
</feature>
<evidence type="ECO:0000256" key="1">
    <source>
        <dbReference type="SAM" id="Phobius"/>
    </source>
</evidence>
<sequence length="665" mass="74986">MKKWYWIITLILGTLFLTGYIIWIIVTILTSSLPLNILVIVAIAILFTVAVAIVFSFWFTRSLLKKKFYINKSFYKYLDTVVSINDLGLLILSPDSKIVWVSDFATTSLGSNLIDKSVTQIFPEWSFNDNNSDEIIISRKIGKNSVTKNYKVRKYIEYNIITIQDITLQESIIKNYKDEKIAIAEMEIDNYQLYQSTTSEEEIFAIETIVVDMLENLSKEYNLAYKQYVKGKFILITNNQTIEKMIESGFKFVETIDNNNKLKSGLRLTVSMGIAKGQYKINELFEISKQALRQSQSRGGDQITIYEKDTKPIFFGSKSEIAIDYSRTAIREIAQSLESKLVSKAIKKVIIYGHKLSDLDALGSAYALSQLAIQLGKKEVYIQNVTYDNTTKAALERYLPKSNLFIKPSSANQISDSSTLVIIVDTAEKNRIENPEAFDKIKPENIFIFDHHRLSQNIEFAPLKNQYVQTTASSASEIVTEVLSFIEHDFKFTPMMAQLLLNGIYMDTNQFQKSTSAQTFNAAAILEFRGASAAESVELLKVTEEINNVVKKLLLDTQEVKKGFFITYSEAEVPEDVVSITADEMLRIRGRKAAFVVAKIPNSTPTKYKMSARGIKTNVQIIAEAVGGGGHYGAAAATSDENLSDFVDNIKQAIVSVKENESNNY</sequence>
<comment type="caution">
    <text evidence="3">The sequence shown here is derived from an EMBL/GenBank/DDBJ whole genome shotgun (WGS) entry which is preliminary data.</text>
</comment>
<dbReference type="Proteomes" id="UP000295518">
    <property type="component" value="Unassembled WGS sequence"/>
</dbReference>
<dbReference type="PROSITE" id="PS50887">
    <property type="entry name" value="GGDEF"/>
    <property type="match status" value="1"/>
</dbReference>
<keyword evidence="1" id="KW-0812">Transmembrane</keyword>
<dbReference type="Pfam" id="PF02272">
    <property type="entry name" value="DHHA1"/>
    <property type="match status" value="1"/>
</dbReference>
<dbReference type="Gene3D" id="3.90.1640.10">
    <property type="entry name" value="inorganic pyrophosphatase (n-terminal core)"/>
    <property type="match status" value="1"/>
</dbReference>
<protein>
    <submittedName>
        <fullName evidence="3">C-di-AMP phosphodiesterase-like protein</fullName>
    </submittedName>
</protein>